<gene>
    <name evidence="2" type="ORF">FHETE_8808</name>
</gene>
<organism evidence="2 3">
    <name type="scientific">Fusarium heterosporum</name>
    <dbReference type="NCBI Taxonomy" id="42747"/>
    <lineage>
        <taxon>Eukaryota</taxon>
        <taxon>Fungi</taxon>
        <taxon>Dikarya</taxon>
        <taxon>Ascomycota</taxon>
        <taxon>Pezizomycotina</taxon>
        <taxon>Sordariomycetes</taxon>
        <taxon>Hypocreomycetidae</taxon>
        <taxon>Hypocreales</taxon>
        <taxon>Nectriaceae</taxon>
        <taxon>Fusarium</taxon>
        <taxon>Fusarium heterosporum species complex</taxon>
    </lineage>
</organism>
<feature type="region of interest" description="Disordered" evidence="1">
    <location>
        <begin position="31"/>
        <end position="85"/>
    </location>
</feature>
<evidence type="ECO:0000313" key="2">
    <source>
        <dbReference type="EMBL" id="KAF5660711.1"/>
    </source>
</evidence>
<feature type="compositionally biased region" description="Basic residues" evidence="1">
    <location>
        <begin position="40"/>
        <end position="56"/>
    </location>
</feature>
<reference evidence="2 3" key="1">
    <citation type="submission" date="2020-05" db="EMBL/GenBank/DDBJ databases">
        <title>Identification and distribution of gene clusters putatively required for synthesis of sphingolipid metabolism inhibitors in phylogenetically diverse species of the filamentous fungus Fusarium.</title>
        <authorList>
            <person name="Kim H.-S."/>
            <person name="Busman M."/>
            <person name="Brown D.W."/>
            <person name="Divon H."/>
            <person name="Uhlig S."/>
            <person name="Proctor R.H."/>
        </authorList>
    </citation>
    <scope>NUCLEOTIDE SEQUENCE [LARGE SCALE GENOMIC DNA]</scope>
    <source>
        <strain evidence="2 3">NRRL 20693</strain>
    </source>
</reference>
<dbReference type="Proteomes" id="UP000567885">
    <property type="component" value="Unassembled WGS sequence"/>
</dbReference>
<evidence type="ECO:0000313" key="3">
    <source>
        <dbReference type="Proteomes" id="UP000567885"/>
    </source>
</evidence>
<protein>
    <submittedName>
        <fullName evidence="2">Uncharacterized protein</fullName>
    </submittedName>
</protein>
<dbReference type="EMBL" id="JAAGWQ010000191">
    <property type="protein sequence ID" value="KAF5660711.1"/>
    <property type="molecule type" value="Genomic_DNA"/>
</dbReference>
<accession>A0A8H5T0T1</accession>
<name>A0A8H5T0T1_FUSHE</name>
<dbReference type="AlphaFoldDB" id="A0A8H5T0T1"/>
<proteinExistence type="predicted"/>
<dbReference type="OrthoDB" id="5084529at2759"/>
<evidence type="ECO:0000256" key="1">
    <source>
        <dbReference type="SAM" id="MobiDB-lite"/>
    </source>
</evidence>
<comment type="caution">
    <text evidence="2">The sequence shown here is derived from an EMBL/GenBank/DDBJ whole genome shotgun (WGS) entry which is preliminary data.</text>
</comment>
<keyword evidence="3" id="KW-1185">Reference proteome</keyword>
<sequence>MENNDLAIHPALWGYVHGIPDRMPFQVIRVQSGGRSAKTASKKAPKTRGTKSKGGKSKAAAVEKPDSESNDIPGTPPGPPWTPAELQITGVPSKDLVVIVGLSLPREVVDDVAPSTSKKEFDPTRDLIIDTTPGAKYLVRPLTQKRSLLFLLLDKNDEGLSSMVANSADNEPCTVLFREFMDGVKSTQKNKRLDLARTAMTTFCKEYLRRECGDEVASTNTSGTALAENQGSVWKNHNHPAVRLYLDLQKLLVMLQTDGYLAQIDKQLATITAKF</sequence>